<evidence type="ECO:0000313" key="14">
    <source>
        <dbReference type="Proteomes" id="UP000691718"/>
    </source>
</evidence>
<evidence type="ECO:0000256" key="3">
    <source>
        <dbReference type="ARBA" id="ARBA00006718"/>
    </source>
</evidence>
<evidence type="ECO:0000256" key="10">
    <source>
        <dbReference type="ARBA" id="ARBA00093471"/>
    </source>
</evidence>
<dbReference type="AlphaFoldDB" id="A0A8S3W666"/>
<evidence type="ECO:0000256" key="8">
    <source>
        <dbReference type="ARBA" id="ARBA00073313"/>
    </source>
</evidence>
<evidence type="ECO:0000256" key="5">
    <source>
        <dbReference type="ARBA" id="ARBA00023004"/>
    </source>
</evidence>
<keyword evidence="5" id="KW-0408">Iron</keyword>
<dbReference type="Pfam" id="PF13359">
    <property type="entry name" value="DDE_Tnp_4"/>
    <property type="match status" value="1"/>
</dbReference>
<comment type="subcellular location">
    <subcellularLocation>
        <location evidence="2">Mitochondrion</location>
    </subcellularLocation>
</comment>
<feature type="domain" description="DDE Tnp4" evidence="12">
    <location>
        <begin position="212"/>
        <end position="265"/>
    </location>
</feature>
<feature type="domain" description="Core" evidence="11">
    <location>
        <begin position="33"/>
        <end position="111"/>
    </location>
</feature>
<dbReference type="GO" id="GO:0016226">
    <property type="term" value="P:iron-sulfur cluster assembly"/>
    <property type="evidence" value="ECO:0007669"/>
    <property type="project" value="InterPro"/>
</dbReference>
<comment type="subunit">
    <text evidence="10">Heterotetramer; forms a dimer of dimers with IBA57. Interacts with [2Fe-2S]-ISCA2 forming the heterodimer [2Fe- 2S]-ISCA2-IBA57 complex; [2Fe-2S] cluster binding is absolutely required to promote the complex formation.</text>
</comment>
<dbReference type="OrthoDB" id="1938621at2759"/>
<dbReference type="GO" id="GO:0051539">
    <property type="term" value="F:4 iron, 4 sulfur cluster binding"/>
    <property type="evidence" value="ECO:0007669"/>
    <property type="project" value="TreeGrafter"/>
</dbReference>
<dbReference type="EMBL" id="CAJQZP010000171">
    <property type="protein sequence ID" value="CAG4942388.1"/>
    <property type="molecule type" value="Genomic_DNA"/>
</dbReference>
<evidence type="ECO:0000256" key="7">
    <source>
        <dbReference type="ARBA" id="ARBA00057540"/>
    </source>
</evidence>
<evidence type="ECO:0000256" key="1">
    <source>
        <dbReference type="ARBA" id="ARBA00001968"/>
    </source>
</evidence>
<reference evidence="13" key="1">
    <citation type="submission" date="2021-04" db="EMBL/GenBank/DDBJ databases">
        <authorList>
            <person name="Tunstrom K."/>
        </authorList>
    </citation>
    <scope>NUCLEOTIDE SEQUENCE</scope>
</reference>
<dbReference type="PANTHER" id="PTHR43011">
    <property type="entry name" value="IRON-SULFUR CLUSTER ASSEMBLY 2 HOMOLOG, MITOCHONDRIAL"/>
    <property type="match status" value="1"/>
</dbReference>
<evidence type="ECO:0000313" key="13">
    <source>
        <dbReference type="EMBL" id="CAG4942388.1"/>
    </source>
</evidence>
<evidence type="ECO:0000256" key="6">
    <source>
        <dbReference type="ARBA" id="ARBA00023128"/>
    </source>
</evidence>
<dbReference type="Proteomes" id="UP000691718">
    <property type="component" value="Unassembled WGS sequence"/>
</dbReference>
<gene>
    <name evidence="13" type="ORF">PAPOLLO_LOCUS2417</name>
</gene>
<name>A0A8S3W666_PARAO</name>
<organism evidence="13 14">
    <name type="scientific">Parnassius apollo</name>
    <name type="common">Apollo butterfly</name>
    <name type="synonym">Papilio apollo</name>
    <dbReference type="NCBI Taxonomy" id="110799"/>
    <lineage>
        <taxon>Eukaryota</taxon>
        <taxon>Metazoa</taxon>
        <taxon>Ecdysozoa</taxon>
        <taxon>Arthropoda</taxon>
        <taxon>Hexapoda</taxon>
        <taxon>Insecta</taxon>
        <taxon>Pterygota</taxon>
        <taxon>Neoptera</taxon>
        <taxon>Endopterygota</taxon>
        <taxon>Lepidoptera</taxon>
        <taxon>Glossata</taxon>
        <taxon>Ditrysia</taxon>
        <taxon>Papilionoidea</taxon>
        <taxon>Papilionidae</taxon>
        <taxon>Parnassiinae</taxon>
        <taxon>Parnassini</taxon>
        <taxon>Parnassius</taxon>
        <taxon>Parnassius</taxon>
    </lineage>
</organism>
<sequence>MFLKSLNVIRTNYFNSYIISKYFASQNLNHNAIILSDNCVEKLKQLCDGKTDFLRLSVESGGCSGFQYKFNLDNNVADDDRIFERDGVRVVIDETSLDYIKGSTIDYHTELISELAIIAIIFDNENERNSRKRRYWVHDLLRQRKSEGEYWNIRKRLLDDEEKFYIYFRMPRYLFYYILNIIEDDIYKRNTRFREAVSPEEKLAVTLRYLIKKERIYNNRLSRARRVVENAFGILYQKFGIYNKNLHLHPKYVDIVVFATCILHNVMRCYNITSDDEVNTRQSSANNDDEQRLLSNLSTIPEDISESSASAFETRDMFATYFQSPEGRVPWQHLI</sequence>
<dbReference type="InterPro" id="IPR000361">
    <property type="entry name" value="ATAP_core_dom"/>
</dbReference>
<accession>A0A8S3W666</accession>
<dbReference type="GO" id="GO:0051537">
    <property type="term" value="F:2 iron, 2 sulfur cluster binding"/>
    <property type="evidence" value="ECO:0007669"/>
    <property type="project" value="TreeGrafter"/>
</dbReference>
<comment type="cofactor">
    <cofactor evidence="1">
        <name>a divalent metal cation</name>
        <dbReference type="ChEBI" id="CHEBI:60240"/>
    </cofactor>
</comment>
<dbReference type="FunFam" id="2.60.300.12:FF:000006">
    <property type="entry name" value="Iron-sulfur cluster assembly 2 mitochondrial"/>
    <property type="match status" value="1"/>
</dbReference>
<comment type="caution">
    <text evidence="13">The sequence shown here is derived from an EMBL/GenBank/DDBJ whole genome shotgun (WGS) entry which is preliminary data.</text>
</comment>
<dbReference type="Pfam" id="PF01521">
    <property type="entry name" value="Fe-S_biosyn"/>
    <property type="match status" value="1"/>
</dbReference>
<keyword evidence="14" id="KW-1185">Reference proteome</keyword>
<keyword evidence="4" id="KW-0479">Metal-binding</keyword>
<dbReference type="InterPro" id="IPR016092">
    <property type="entry name" value="ATAP"/>
</dbReference>
<dbReference type="PANTHER" id="PTHR43011:SF1">
    <property type="entry name" value="IRON-SULFUR CLUSTER ASSEMBLY 2 HOMOLOG, MITOCHONDRIAL"/>
    <property type="match status" value="1"/>
</dbReference>
<dbReference type="InterPro" id="IPR027806">
    <property type="entry name" value="HARBI1_dom"/>
</dbReference>
<dbReference type="GO" id="GO:0005506">
    <property type="term" value="F:iron ion binding"/>
    <property type="evidence" value="ECO:0007669"/>
    <property type="project" value="TreeGrafter"/>
</dbReference>
<dbReference type="NCBIfam" id="TIGR00049">
    <property type="entry name" value="iron-sulfur cluster assembly accessory protein"/>
    <property type="match status" value="1"/>
</dbReference>
<evidence type="ECO:0000256" key="9">
    <source>
        <dbReference type="ARBA" id="ARBA00077082"/>
    </source>
</evidence>
<dbReference type="GO" id="GO:0120510">
    <property type="term" value="C:mitochondrial [4Fe-4S] assembly complex"/>
    <property type="evidence" value="ECO:0007669"/>
    <property type="project" value="UniProtKB-ARBA"/>
</dbReference>
<protein>
    <recommendedName>
        <fullName evidence="8">Iron-sulfur cluster assembly 2 homolog, mitochondrial</fullName>
    </recommendedName>
    <alternativeName>
        <fullName evidence="9">HESB-like domain-containing protein 1</fullName>
    </alternativeName>
</protein>
<evidence type="ECO:0000256" key="4">
    <source>
        <dbReference type="ARBA" id="ARBA00022723"/>
    </source>
</evidence>
<comment type="similarity">
    <text evidence="3">Belongs to the HesB/IscA family.</text>
</comment>
<evidence type="ECO:0000259" key="12">
    <source>
        <dbReference type="Pfam" id="PF13359"/>
    </source>
</evidence>
<proteinExistence type="inferred from homology"/>
<evidence type="ECO:0000256" key="2">
    <source>
        <dbReference type="ARBA" id="ARBA00004173"/>
    </source>
</evidence>
<comment type="function">
    <text evidence="7">Involved in the maturation of mitochondrial 4Fe-4S proteins functioning late in the iron-sulfur cluster assembly pathway. May be involved in the binding of an intermediate of Fe/S cluster assembly.</text>
</comment>
<keyword evidence="6" id="KW-0496">Mitochondrion</keyword>
<evidence type="ECO:0000259" key="11">
    <source>
        <dbReference type="Pfam" id="PF01521"/>
    </source>
</evidence>